<keyword evidence="2" id="KW-1185">Reference proteome</keyword>
<dbReference type="Proteomes" id="UP000594261">
    <property type="component" value="Chromosome 9"/>
</dbReference>
<protein>
    <submittedName>
        <fullName evidence="1">Uncharacterized protein</fullName>
    </submittedName>
</protein>
<dbReference type="InParanoid" id="A0A7N2RA88"/>
<dbReference type="EnsemblPlants" id="QL09p004488:mrna">
    <property type="protein sequence ID" value="QL09p004488:mrna"/>
    <property type="gene ID" value="QL09p004488"/>
</dbReference>
<sequence>MAAEAPTIPLLTPYKLGKFNLSHRYIEACVRLHVHLTMLMNDLHGFPNSEVLKWCKDTIPARPSDIFGFTRERSLTIRFVESGLEKLGLGHGGMVRSGFQKDPCGKWTGLKRLKPRHTATSENGILGLDPRTLVVLSGCPTEDFLCSVHGSFRRSSS</sequence>
<accession>A0A7N2RA88</accession>
<evidence type="ECO:0000313" key="2">
    <source>
        <dbReference type="Proteomes" id="UP000594261"/>
    </source>
</evidence>
<dbReference type="EMBL" id="LRBV02000009">
    <property type="status" value="NOT_ANNOTATED_CDS"/>
    <property type="molecule type" value="Genomic_DNA"/>
</dbReference>
<reference evidence="1" key="2">
    <citation type="submission" date="2021-01" db="UniProtKB">
        <authorList>
            <consortium name="EnsemblPlants"/>
        </authorList>
    </citation>
    <scope>IDENTIFICATION</scope>
</reference>
<name>A0A7N2RA88_QUELO</name>
<organism evidence="1 2">
    <name type="scientific">Quercus lobata</name>
    <name type="common">Valley oak</name>
    <dbReference type="NCBI Taxonomy" id="97700"/>
    <lineage>
        <taxon>Eukaryota</taxon>
        <taxon>Viridiplantae</taxon>
        <taxon>Streptophyta</taxon>
        <taxon>Embryophyta</taxon>
        <taxon>Tracheophyta</taxon>
        <taxon>Spermatophyta</taxon>
        <taxon>Magnoliopsida</taxon>
        <taxon>eudicotyledons</taxon>
        <taxon>Gunneridae</taxon>
        <taxon>Pentapetalae</taxon>
        <taxon>rosids</taxon>
        <taxon>fabids</taxon>
        <taxon>Fagales</taxon>
        <taxon>Fagaceae</taxon>
        <taxon>Quercus</taxon>
    </lineage>
</organism>
<dbReference type="AlphaFoldDB" id="A0A7N2RA88"/>
<dbReference type="Gramene" id="QL09p004488:mrna">
    <property type="protein sequence ID" value="QL09p004488:mrna"/>
    <property type="gene ID" value="QL09p004488"/>
</dbReference>
<proteinExistence type="predicted"/>
<reference evidence="1 2" key="1">
    <citation type="journal article" date="2016" name="G3 (Bethesda)">
        <title>First Draft Assembly and Annotation of the Genome of a California Endemic Oak Quercus lobata Nee (Fagaceae).</title>
        <authorList>
            <person name="Sork V.L."/>
            <person name="Fitz-Gibbon S.T."/>
            <person name="Puiu D."/>
            <person name="Crepeau M."/>
            <person name="Gugger P.F."/>
            <person name="Sherman R."/>
            <person name="Stevens K."/>
            <person name="Langley C.H."/>
            <person name="Pellegrini M."/>
            <person name="Salzberg S.L."/>
        </authorList>
    </citation>
    <scope>NUCLEOTIDE SEQUENCE [LARGE SCALE GENOMIC DNA]</scope>
    <source>
        <strain evidence="1 2">cv. SW786</strain>
    </source>
</reference>
<evidence type="ECO:0000313" key="1">
    <source>
        <dbReference type="EnsemblPlants" id="QL09p004488:mrna"/>
    </source>
</evidence>